<dbReference type="GO" id="GO:0004497">
    <property type="term" value="F:monooxygenase activity"/>
    <property type="evidence" value="ECO:0007669"/>
    <property type="project" value="UniProtKB-KW"/>
</dbReference>
<dbReference type="SUPFAM" id="SSF51905">
    <property type="entry name" value="FAD/NAD(P)-binding domain"/>
    <property type="match status" value="1"/>
</dbReference>
<comment type="caution">
    <text evidence="4">The sequence shown here is derived from an EMBL/GenBank/DDBJ whole genome shotgun (WGS) entry which is preliminary data.</text>
</comment>
<reference evidence="4 5" key="1">
    <citation type="submission" date="2019-06" db="EMBL/GenBank/DDBJ databases">
        <title>Sequencing the genomes of 1000 actinobacteria strains.</title>
        <authorList>
            <person name="Klenk H.-P."/>
        </authorList>
    </citation>
    <scope>NUCLEOTIDE SEQUENCE [LARGE SCALE GENOMIC DNA]</scope>
    <source>
        <strain evidence="4 5">DSM 45456</strain>
    </source>
</reference>
<evidence type="ECO:0000313" key="5">
    <source>
        <dbReference type="Proteomes" id="UP000316628"/>
    </source>
</evidence>
<proteinExistence type="predicted"/>
<dbReference type="Pfam" id="PF01494">
    <property type="entry name" value="FAD_binding_3"/>
    <property type="match status" value="1"/>
</dbReference>
<evidence type="ECO:0000313" key="4">
    <source>
        <dbReference type="EMBL" id="TQM79010.1"/>
    </source>
</evidence>
<dbReference type="PANTHER" id="PTHR13789:SF309">
    <property type="entry name" value="PUTATIVE (AFU_ORTHOLOGUE AFUA_6G14510)-RELATED"/>
    <property type="match status" value="1"/>
</dbReference>
<dbReference type="PRINTS" id="PR00420">
    <property type="entry name" value="RNGMNOXGNASE"/>
</dbReference>
<dbReference type="Proteomes" id="UP000316628">
    <property type="component" value="Unassembled WGS sequence"/>
</dbReference>
<dbReference type="OrthoDB" id="9782160at2"/>
<evidence type="ECO:0000256" key="1">
    <source>
        <dbReference type="ARBA" id="ARBA00023002"/>
    </source>
</evidence>
<feature type="domain" description="FAD-binding" evidence="3">
    <location>
        <begin position="3"/>
        <end position="340"/>
    </location>
</feature>
<gene>
    <name evidence="4" type="ORF">FHX81_1302</name>
</gene>
<evidence type="ECO:0000259" key="3">
    <source>
        <dbReference type="Pfam" id="PF01494"/>
    </source>
</evidence>
<dbReference type="InterPro" id="IPR050493">
    <property type="entry name" value="FAD-dep_Monooxygenase_BioMet"/>
</dbReference>
<keyword evidence="5" id="KW-1185">Reference proteome</keyword>
<keyword evidence="1" id="KW-0560">Oxidoreductase</keyword>
<sequence>MRAIVIGGGIGGPVAAMALRKAGIDASVHERYDRRADGSGGALSIAPNGLQALEVVGLADAVRGIGTPMTAMELQSWTGRTLGRFGGEPPQLLVWRADLHRVLREEAVRRGITVEHGQDLVDVVEHGAGVTARFADGSRADADLLVGADGIRSTVRRIIDPDAPGPRYAGLLGFGARLARTGEPSTGGAMRLVSGKRAFFGYQVHADGSGGWFANLPRRTPLTTVQARATGPEEWLAVLRAAFTPDRTPAVRLVDATDPADLVVTGALEDVPSVPRWSRGRLVLVGDAAHATSPSSGQGASLAFESAVQLARCLRDLPHDEAFRAYEELRRDRVERIIAQAARTNRDKAAGPVGRLLRDTLLPLAFKFADPSRFTWQFDHRIEWDDTLSHA</sequence>
<keyword evidence="2" id="KW-0503">Monooxygenase</keyword>
<dbReference type="EMBL" id="VFPP01000001">
    <property type="protein sequence ID" value="TQM79010.1"/>
    <property type="molecule type" value="Genomic_DNA"/>
</dbReference>
<accession>A0A543J856</accession>
<dbReference type="InterPro" id="IPR036188">
    <property type="entry name" value="FAD/NAD-bd_sf"/>
</dbReference>
<dbReference type="GO" id="GO:0071949">
    <property type="term" value="F:FAD binding"/>
    <property type="evidence" value="ECO:0007669"/>
    <property type="project" value="InterPro"/>
</dbReference>
<dbReference type="AlphaFoldDB" id="A0A543J856"/>
<evidence type="ECO:0000256" key="2">
    <source>
        <dbReference type="ARBA" id="ARBA00023033"/>
    </source>
</evidence>
<dbReference type="InterPro" id="IPR002938">
    <property type="entry name" value="FAD-bd"/>
</dbReference>
<dbReference type="Gene3D" id="3.50.50.60">
    <property type="entry name" value="FAD/NAD(P)-binding domain"/>
    <property type="match status" value="1"/>
</dbReference>
<dbReference type="RefSeq" id="WP_141976001.1">
    <property type="nucleotide sequence ID" value="NZ_VFPP01000001.1"/>
</dbReference>
<protein>
    <submittedName>
        <fullName evidence="4">2-polyprenyl-6-methoxyphenol hydroxylase-like FAD-dependent oxidoreductase</fullName>
    </submittedName>
</protein>
<name>A0A543J856_9PSEU</name>
<organism evidence="4 5">
    <name type="scientific">Saccharothrix saharensis</name>
    <dbReference type="NCBI Taxonomy" id="571190"/>
    <lineage>
        <taxon>Bacteria</taxon>
        <taxon>Bacillati</taxon>
        <taxon>Actinomycetota</taxon>
        <taxon>Actinomycetes</taxon>
        <taxon>Pseudonocardiales</taxon>
        <taxon>Pseudonocardiaceae</taxon>
        <taxon>Saccharothrix</taxon>
    </lineage>
</organism>
<dbReference type="PANTHER" id="PTHR13789">
    <property type="entry name" value="MONOOXYGENASE"/>
    <property type="match status" value="1"/>
</dbReference>